<protein>
    <submittedName>
        <fullName evidence="2">Uncharacterized protein</fullName>
    </submittedName>
</protein>
<proteinExistence type="predicted"/>
<reference evidence="2 3" key="1">
    <citation type="submission" date="2019-05" db="EMBL/GenBank/DDBJ databases">
        <title>Another draft genome of Portunus trituberculatus and its Hox gene families provides insights of decapod evolution.</title>
        <authorList>
            <person name="Jeong J.-H."/>
            <person name="Song I."/>
            <person name="Kim S."/>
            <person name="Choi T."/>
            <person name="Kim D."/>
            <person name="Ryu S."/>
            <person name="Kim W."/>
        </authorList>
    </citation>
    <scope>NUCLEOTIDE SEQUENCE [LARGE SCALE GENOMIC DNA]</scope>
    <source>
        <tissue evidence="2">Muscle</tissue>
    </source>
</reference>
<dbReference type="EMBL" id="VSRR010003468">
    <property type="protein sequence ID" value="MPC36267.1"/>
    <property type="molecule type" value="Genomic_DNA"/>
</dbReference>
<evidence type="ECO:0000313" key="2">
    <source>
        <dbReference type="EMBL" id="MPC36267.1"/>
    </source>
</evidence>
<sequence>MKKKTLGLILGSPTSCRRWSKMLDIVEFGSSYSCGGSMCLPVLQISQAAREAKPGPPSTSSASSSTKPRLPLMLGDVELCGSVEESNEKE</sequence>
<evidence type="ECO:0000256" key="1">
    <source>
        <dbReference type="SAM" id="MobiDB-lite"/>
    </source>
</evidence>
<dbReference type="Proteomes" id="UP000324222">
    <property type="component" value="Unassembled WGS sequence"/>
</dbReference>
<accession>A0A5B7ESP7</accession>
<name>A0A5B7ESP7_PORTR</name>
<feature type="region of interest" description="Disordered" evidence="1">
    <location>
        <begin position="49"/>
        <end position="72"/>
    </location>
</feature>
<dbReference type="AlphaFoldDB" id="A0A5B7ESP7"/>
<comment type="caution">
    <text evidence="2">The sequence shown here is derived from an EMBL/GenBank/DDBJ whole genome shotgun (WGS) entry which is preliminary data.</text>
</comment>
<feature type="compositionally biased region" description="Low complexity" evidence="1">
    <location>
        <begin position="58"/>
        <end position="68"/>
    </location>
</feature>
<evidence type="ECO:0000313" key="3">
    <source>
        <dbReference type="Proteomes" id="UP000324222"/>
    </source>
</evidence>
<keyword evidence="3" id="KW-1185">Reference proteome</keyword>
<gene>
    <name evidence="2" type="ORF">E2C01_029718</name>
</gene>
<organism evidence="2 3">
    <name type="scientific">Portunus trituberculatus</name>
    <name type="common">Swimming crab</name>
    <name type="synonym">Neptunus trituberculatus</name>
    <dbReference type="NCBI Taxonomy" id="210409"/>
    <lineage>
        <taxon>Eukaryota</taxon>
        <taxon>Metazoa</taxon>
        <taxon>Ecdysozoa</taxon>
        <taxon>Arthropoda</taxon>
        <taxon>Crustacea</taxon>
        <taxon>Multicrustacea</taxon>
        <taxon>Malacostraca</taxon>
        <taxon>Eumalacostraca</taxon>
        <taxon>Eucarida</taxon>
        <taxon>Decapoda</taxon>
        <taxon>Pleocyemata</taxon>
        <taxon>Brachyura</taxon>
        <taxon>Eubrachyura</taxon>
        <taxon>Portunoidea</taxon>
        <taxon>Portunidae</taxon>
        <taxon>Portuninae</taxon>
        <taxon>Portunus</taxon>
    </lineage>
</organism>